<dbReference type="PANTHER" id="PTHR30429">
    <property type="entry name" value="D-METHIONINE-BINDING LIPOPROTEIN METQ"/>
    <property type="match status" value="1"/>
</dbReference>
<evidence type="ECO:0000256" key="5">
    <source>
        <dbReference type="ARBA" id="ARBA00023139"/>
    </source>
</evidence>
<comment type="subcellular location">
    <subcellularLocation>
        <location evidence="1">Membrane</location>
        <topology evidence="1">Lipid-anchor</topology>
    </subcellularLocation>
</comment>
<keyword evidence="4" id="KW-0472">Membrane</keyword>
<keyword evidence="8" id="KW-1185">Reference proteome</keyword>
<proteinExistence type="inferred from homology"/>
<dbReference type="OrthoDB" id="9812878at2"/>
<protein>
    <submittedName>
        <fullName evidence="7">Metal ABC transporter substrate-binding protein</fullName>
    </submittedName>
</protein>
<reference evidence="7 8" key="1">
    <citation type="submission" date="2017-10" db="EMBL/GenBank/DDBJ databases">
        <title>Two draft genome sequences of Pusillimonas sp. strains isolated from a nitrate- and radionuclide-contaminated groundwater in Russia.</title>
        <authorList>
            <person name="Grouzdev D.S."/>
            <person name="Tourova T.P."/>
            <person name="Goeva M.A."/>
            <person name="Babich T.L."/>
            <person name="Sokolova D.S."/>
            <person name="Abdullin R."/>
            <person name="Poltaraus A.B."/>
            <person name="Toshchakov S.V."/>
            <person name="Nazina T.N."/>
        </authorList>
    </citation>
    <scope>NUCLEOTIDE SEQUENCE [LARGE SCALE GENOMIC DNA]</scope>
    <source>
        <strain evidence="7 8">JR1/69-3-13</strain>
    </source>
</reference>
<keyword evidence="5" id="KW-0564">Palmitate</keyword>
<dbReference type="PIRSF" id="PIRSF002854">
    <property type="entry name" value="MetQ"/>
    <property type="match status" value="1"/>
</dbReference>
<comment type="similarity">
    <text evidence="2">Belongs to the NlpA lipoprotein family.</text>
</comment>
<comment type="caution">
    <text evidence="7">The sequence shown here is derived from an EMBL/GenBank/DDBJ whole genome shotgun (WGS) entry which is preliminary data.</text>
</comment>
<dbReference type="NCBIfam" id="TIGR00363">
    <property type="entry name" value="MetQ/NlpA family lipoprotein"/>
    <property type="match status" value="1"/>
</dbReference>
<dbReference type="EMBL" id="PDNW01000009">
    <property type="protein sequence ID" value="PLC49716.1"/>
    <property type="molecule type" value="Genomic_DNA"/>
</dbReference>
<gene>
    <name evidence="7" type="ORF">CR159_11675</name>
</gene>
<dbReference type="RefSeq" id="WP_102074266.1">
    <property type="nucleotide sequence ID" value="NZ_PDNW01000009.1"/>
</dbReference>
<dbReference type="SUPFAM" id="SSF53850">
    <property type="entry name" value="Periplasmic binding protein-like II"/>
    <property type="match status" value="1"/>
</dbReference>
<evidence type="ECO:0000256" key="2">
    <source>
        <dbReference type="ARBA" id="ARBA00008973"/>
    </source>
</evidence>
<accession>A0A2N4U3X3</accession>
<dbReference type="GO" id="GO:0016020">
    <property type="term" value="C:membrane"/>
    <property type="evidence" value="ECO:0007669"/>
    <property type="project" value="UniProtKB-SubCell"/>
</dbReference>
<dbReference type="Gene3D" id="3.40.190.10">
    <property type="entry name" value="Periplasmic binding protein-like II"/>
    <property type="match status" value="2"/>
</dbReference>
<evidence type="ECO:0000256" key="6">
    <source>
        <dbReference type="ARBA" id="ARBA00023288"/>
    </source>
</evidence>
<evidence type="ECO:0000313" key="8">
    <source>
        <dbReference type="Proteomes" id="UP000234190"/>
    </source>
</evidence>
<dbReference type="Proteomes" id="UP000234190">
    <property type="component" value="Unassembled WGS sequence"/>
</dbReference>
<name>A0A2N4U3X3_9BURK</name>
<keyword evidence="6" id="KW-0449">Lipoprotein</keyword>
<keyword evidence="3" id="KW-0732">Signal</keyword>
<evidence type="ECO:0000256" key="3">
    <source>
        <dbReference type="ARBA" id="ARBA00022729"/>
    </source>
</evidence>
<dbReference type="AlphaFoldDB" id="A0A2N4U3X3"/>
<evidence type="ECO:0000256" key="1">
    <source>
        <dbReference type="ARBA" id="ARBA00004635"/>
    </source>
</evidence>
<dbReference type="PANTHER" id="PTHR30429:SF1">
    <property type="entry name" value="D-METHIONINE-BINDING LIPOPROTEIN METQ-RELATED"/>
    <property type="match status" value="1"/>
</dbReference>
<organism evidence="7 8">
    <name type="scientific">Pollutimonas subterranea</name>
    <dbReference type="NCBI Taxonomy" id="2045210"/>
    <lineage>
        <taxon>Bacteria</taxon>
        <taxon>Pseudomonadati</taxon>
        <taxon>Pseudomonadota</taxon>
        <taxon>Betaproteobacteria</taxon>
        <taxon>Burkholderiales</taxon>
        <taxon>Alcaligenaceae</taxon>
        <taxon>Pollutimonas</taxon>
    </lineage>
</organism>
<sequence length="250" mass="26670">MAGMAATAAQDGALRVGVTAGPHAQMGDVVKKVAQEQGLSVELIEFSDFIQPNAALDAGDLDINVYQHRPFLESQNAMRGYRLVPVANGVVQQMGIYSRRHKALTDLPDGALIAIPNDPTNGARALLVLQAAKLITLKDGVTVTASLFDIEDNPKKLKFVEVEAAQLSHSLADVDAAAVNSAYAIPAGLSPSKDSLALEDQNAEFAVVVIAAREDNKGDPRIARFIKAYQSDALKQFVEKTFPGAYTVAW</sequence>
<evidence type="ECO:0000256" key="4">
    <source>
        <dbReference type="ARBA" id="ARBA00023136"/>
    </source>
</evidence>
<dbReference type="Pfam" id="PF03180">
    <property type="entry name" value="Lipoprotein_9"/>
    <property type="match status" value="1"/>
</dbReference>
<dbReference type="CDD" id="cd13526">
    <property type="entry name" value="PBP2_lipoprotein_MetQ_like"/>
    <property type="match status" value="1"/>
</dbReference>
<evidence type="ECO:0000313" key="7">
    <source>
        <dbReference type="EMBL" id="PLC49716.1"/>
    </source>
</evidence>
<dbReference type="InterPro" id="IPR004872">
    <property type="entry name" value="Lipoprotein_NlpA"/>
</dbReference>